<feature type="compositionally biased region" description="Acidic residues" evidence="1">
    <location>
        <begin position="593"/>
        <end position="618"/>
    </location>
</feature>
<dbReference type="PANTHER" id="PTHR11324:SF16">
    <property type="entry name" value="PDZ DOMAIN-CONTAINING PROTEIN 2"/>
    <property type="match status" value="1"/>
</dbReference>
<feature type="compositionally biased region" description="Basic and acidic residues" evidence="1">
    <location>
        <begin position="619"/>
        <end position="643"/>
    </location>
</feature>
<name>A0A482XDE1_LAOST</name>
<proteinExistence type="predicted"/>
<organism evidence="3 4">
    <name type="scientific">Laodelphax striatellus</name>
    <name type="common">Small brown planthopper</name>
    <name type="synonym">Delphax striatella</name>
    <dbReference type="NCBI Taxonomy" id="195883"/>
    <lineage>
        <taxon>Eukaryota</taxon>
        <taxon>Metazoa</taxon>
        <taxon>Ecdysozoa</taxon>
        <taxon>Arthropoda</taxon>
        <taxon>Hexapoda</taxon>
        <taxon>Insecta</taxon>
        <taxon>Pterygota</taxon>
        <taxon>Neoptera</taxon>
        <taxon>Paraneoptera</taxon>
        <taxon>Hemiptera</taxon>
        <taxon>Auchenorrhyncha</taxon>
        <taxon>Fulgoroidea</taxon>
        <taxon>Delphacidae</taxon>
        <taxon>Criomorphinae</taxon>
        <taxon>Laodelphax</taxon>
    </lineage>
</organism>
<dbReference type="InterPro" id="IPR036034">
    <property type="entry name" value="PDZ_sf"/>
</dbReference>
<keyword evidence="4" id="KW-1185">Reference proteome</keyword>
<dbReference type="AlphaFoldDB" id="A0A482XDE1"/>
<reference evidence="3 4" key="1">
    <citation type="journal article" date="2017" name="Gigascience">
        <title>Genome sequence of the small brown planthopper, Laodelphax striatellus.</title>
        <authorList>
            <person name="Zhu J."/>
            <person name="Jiang F."/>
            <person name="Wang X."/>
            <person name="Yang P."/>
            <person name="Bao Y."/>
            <person name="Zhao W."/>
            <person name="Wang W."/>
            <person name="Lu H."/>
            <person name="Wang Q."/>
            <person name="Cui N."/>
            <person name="Li J."/>
            <person name="Chen X."/>
            <person name="Luo L."/>
            <person name="Yu J."/>
            <person name="Kang L."/>
            <person name="Cui F."/>
        </authorList>
    </citation>
    <scope>NUCLEOTIDE SEQUENCE [LARGE SCALE GENOMIC DNA]</scope>
    <source>
        <strain evidence="3">Lst14</strain>
    </source>
</reference>
<evidence type="ECO:0000313" key="4">
    <source>
        <dbReference type="Proteomes" id="UP000291343"/>
    </source>
</evidence>
<accession>A0A482XDE1</accession>
<gene>
    <name evidence="3" type="ORF">LSTR_LSTR007230</name>
</gene>
<dbReference type="SMR" id="A0A482XDE1"/>
<feature type="region of interest" description="Disordered" evidence="1">
    <location>
        <begin position="573"/>
        <end position="646"/>
    </location>
</feature>
<dbReference type="OrthoDB" id="42382at2759"/>
<feature type="domain" description="PDZ" evidence="2">
    <location>
        <begin position="89"/>
        <end position="181"/>
    </location>
</feature>
<dbReference type="EMBL" id="QKKF02012050">
    <property type="protein sequence ID" value="RZF43894.1"/>
    <property type="molecule type" value="Genomic_DNA"/>
</dbReference>
<dbReference type="PROSITE" id="PS50106">
    <property type="entry name" value="PDZ"/>
    <property type="match status" value="1"/>
</dbReference>
<dbReference type="CDD" id="cd00136">
    <property type="entry name" value="PDZ_canonical"/>
    <property type="match status" value="1"/>
</dbReference>
<dbReference type="Proteomes" id="UP000291343">
    <property type="component" value="Unassembled WGS sequence"/>
</dbReference>
<feature type="compositionally biased region" description="Acidic residues" evidence="1">
    <location>
        <begin position="382"/>
        <end position="393"/>
    </location>
</feature>
<protein>
    <recommendedName>
        <fullName evidence="2">PDZ domain-containing protein</fullName>
    </recommendedName>
</protein>
<feature type="region of interest" description="Disordered" evidence="1">
    <location>
        <begin position="188"/>
        <end position="224"/>
    </location>
</feature>
<dbReference type="PANTHER" id="PTHR11324">
    <property type="entry name" value="IL16-RELATED"/>
    <property type="match status" value="1"/>
</dbReference>
<evidence type="ECO:0000256" key="1">
    <source>
        <dbReference type="SAM" id="MobiDB-lite"/>
    </source>
</evidence>
<comment type="caution">
    <text evidence="3">The sequence shown here is derived from an EMBL/GenBank/DDBJ whole genome shotgun (WGS) entry which is preliminary data.</text>
</comment>
<dbReference type="Gene3D" id="2.30.42.10">
    <property type="match status" value="1"/>
</dbReference>
<dbReference type="STRING" id="195883.A0A482XDE1"/>
<evidence type="ECO:0000259" key="2">
    <source>
        <dbReference type="PROSITE" id="PS50106"/>
    </source>
</evidence>
<feature type="compositionally biased region" description="Polar residues" evidence="1">
    <location>
        <begin position="573"/>
        <end position="586"/>
    </location>
</feature>
<evidence type="ECO:0000313" key="3">
    <source>
        <dbReference type="EMBL" id="RZF43894.1"/>
    </source>
</evidence>
<dbReference type="Pfam" id="PF00595">
    <property type="entry name" value="PDZ"/>
    <property type="match status" value="1"/>
</dbReference>
<feature type="region of interest" description="Disordered" evidence="1">
    <location>
        <begin position="353"/>
        <end position="482"/>
    </location>
</feature>
<feature type="compositionally biased region" description="Pro residues" evidence="1">
    <location>
        <begin position="195"/>
        <end position="204"/>
    </location>
</feature>
<dbReference type="SMART" id="SM00228">
    <property type="entry name" value="PDZ"/>
    <property type="match status" value="1"/>
</dbReference>
<sequence>MEAKVVRSSGVEPVHKQQHSYDSGAYIEWPGEDAAREDVEPKFASNVTGEFVTVVAVEPTEPQPSAYVTVLAIGDNATNVPSVEDDAEDVLVYRLPGERLGVALKFEGGLKTTENVGKLYIQSCAPDSPASRTKASWGPLGAGDEVLEIDGQKVCEMTRIDCVRLLKESNVVIKLRIRPLHKDVVAVESPANDSSPPPPPIPPRKTPRRNSTAKEKPAIVCPPDGFGDLDSTNLKLNCNKQDDNLLPEAEVYMDLLAKEAEIPLGESESDDTGSSISTVVDRLSSNSSFSDVRSITSLDITAPPTPTVTSATTFDLDRVLEPFLQLEREFSSSATSVENSLFTKLVALTESQSHVTVSRKSSADDEALQPPENFKDLPENVGVDDDNKEEEDCGIVMKPNPRTVHNVNLSDVDVEAPALPPKPTPRKDLKSKFKSGKKRPPPPPPPRSDRPLCPDPESPPMKEESDERTYDEECESDHLPRLIDFVPKDRTDVVVPNAIHPDTNQLDLLIQQRRLLDLINSKPESSDSSRSEADADSWYPCDVLDTIGEMDEEQQLPSLITETVADDVEEDLTTNQGNVCSENSAPQVRIEEEKEAADEESGNDIEEDEKVIDQEDASSAEHETIEKDQLVSTEDPGHKKEEPTVEGQIDKAMWLCDCE</sequence>
<dbReference type="InParanoid" id="A0A482XDE1"/>
<dbReference type="InterPro" id="IPR001478">
    <property type="entry name" value="PDZ"/>
</dbReference>
<dbReference type="SUPFAM" id="SSF50156">
    <property type="entry name" value="PDZ domain-like"/>
    <property type="match status" value="1"/>
</dbReference>